<dbReference type="KEGG" id="mno:Mnod_1489"/>
<organism evidence="2 3">
    <name type="scientific">Methylobacterium nodulans (strain LMG 21967 / CNCM I-2342 / ORS 2060)</name>
    <dbReference type="NCBI Taxonomy" id="460265"/>
    <lineage>
        <taxon>Bacteria</taxon>
        <taxon>Pseudomonadati</taxon>
        <taxon>Pseudomonadota</taxon>
        <taxon>Alphaproteobacteria</taxon>
        <taxon>Hyphomicrobiales</taxon>
        <taxon>Methylobacteriaceae</taxon>
        <taxon>Methylobacterium</taxon>
    </lineage>
</organism>
<evidence type="ECO:0000313" key="2">
    <source>
        <dbReference type="EMBL" id="ACL56481.1"/>
    </source>
</evidence>
<gene>
    <name evidence="2" type="ordered locus">Mnod_1489</name>
</gene>
<dbReference type="Gene3D" id="3.40.50.1820">
    <property type="entry name" value="alpha/beta hydrolase"/>
    <property type="match status" value="1"/>
</dbReference>
<dbReference type="EMBL" id="CP001349">
    <property type="protein sequence ID" value="ACL56481.1"/>
    <property type="molecule type" value="Genomic_DNA"/>
</dbReference>
<accession>B8INF5</accession>
<keyword evidence="3" id="KW-1185">Reference proteome</keyword>
<dbReference type="PANTHER" id="PTHR36837">
    <property type="entry name" value="POLY(3-HYDROXYALKANOATE) POLYMERASE SUBUNIT PHAC"/>
    <property type="match status" value="1"/>
</dbReference>
<dbReference type="PIRSF" id="PIRSF020818">
    <property type="entry name" value="PHB_depoly_PhaZ"/>
    <property type="match status" value="1"/>
</dbReference>
<dbReference type="InterPro" id="IPR051321">
    <property type="entry name" value="PHA/PHB_synthase"/>
</dbReference>
<dbReference type="InterPro" id="IPR029058">
    <property type="entry name" value="AB_hydrolase_fold"/>
</dbReference>
<dbReference type="OrthoDB" id="9774318at2"/>
<proteinExistence type="predicted"/>
<dbReference type="SUPFAM" id="SSF53474">
    <property type="entry name" value="alpha/beta-Hydrolases"/>
    <property type="match status" value="1"/>
</dbReference>
<dbReference type="NCBIfam" id="TIGR01849">
    <property type="entry name" value="PHB_depoly_PhaZ"/>
    <property type="match status" value="1"/>
</dbReference>
<dbReference type="Proteomes" id="UP000008207">
    <property type="component" value="Chromosome"/>
</dbReference>
<sequence length="404" mass="44643">MLYDLFEFQSGLAAGTRSWGRLLHGGVAPWLQAGSVEPASWVAAAARMMMRAGLTHLRPAYGIASVRAGNGEVPVTEEPVLRTPFGTLLRFRKDIASEQPRVLVVAPLSGHFATLLRSTVRTLLADHDVYITDWHNARDVPLSAGRFGFDDYVGHLVRFLETIGEGAHLVAVCQPCVQALSAAAVMAESRNAAHPASMTLMAGPVDTRINPTKVNELATSRSIDWFERNLIATVPRRHAGAGRRVYPGFMQLFAFMSMNAARHMHGHVDLFWHLAHGEEAKAAQIESFYDEYFAVLDLAAEFYLETVKTVFQDATLARNSLTYGGAPIDMRAIRRTALMTVEGERDDICSVGQTMAAHDLCSSLRPFRKRHHLQAGVGHYGVFSGRKWENQTYPLVRNFIQANA</sequence>
<dbReference type="AlphaFoldDB" id="B8INF5"/>
<name>B8INF5_METNO</name>
<evidence type="ECO:0000313" key="3">
    <source>
        <dbReference type="Proteomes" id="UP000008207"/>
    </source>
</evidence>
<dbReference type="eggNOG" id="COG4553">
    <property type="taxonomic scope" value="Bacteria"/>
</dbReference>
<dbReference type="RefSeq" id="WP_015928177.1">
    <property type="nucleotide sequence ID" value="NC_011894.1"/>
</dbReference>
<dbReference type="InterPro" id="IPR010915">
    <property type="entry name" value="PHB_depoly_PhaZ"/>
</dbReference>
<evidence type="ECO:0000259" key="1">
    <source>
        <dbReference type="Pfam" id="PF06850"/>
    </source>
</evidence>
<dbReference type="HOGENOM" id="CLU_017495_0_0_5"/>
<feature type="domain" description="PHB de-polymerase C-terminal" evidence="1">
    <location>
        <begin position="202"/>
        <end position="403"/>
    </location>
</feature>
<dbReference type="Pfam" id="PF06850">
    <property type="entry name" value="PHB_depo_C"/>
    <property type="match status" value="1"/>
</dbReference>
<dbReference type="InterPro" id="IPR009656">
    <property type="entry name" value="PHB_depo_C"/>
</dbReference>
<protein>
    <submittedName>
        <fullName evidence="2">Polyhydroxyalkanoate depolymerase, intracellular</fullName>
    </submittedName>
</protein>
<reference evidence="2 3" key="1">
    <citation type="submission" date="2009-01" db="EMBL/GenBank/DDBJ databases">
        <title>Complete sequence of chromosome of Methylobacterium nodulans ORS 2060.</title>
        <authorList>
            <consortium name="US DOE Joint Genome Institute"/>
            <person name="Lucas S."/>
            <person name="Copeland A."/>
            <person name="Lapidus A."/>
            <person name="Glavina del Rio T."/>
            <person name="Dalin E."/>
            <person name="Tice H."/>
            <person name="Bruce D."/>
            <person name="Goodwin L."/>
            <person name="Pitluck S."/>
            <person name="Sims D."/>
            <person name="Brettin T."/>
            <person name="Detter J.C."/>
            <person name="Han C."/>
            <person name="Larimer F."/>
            <person name="Land M."/>
            <person name="Hauser L."/>
            <person name="Kyrpides N."/>
            <person name="Ivanova N."/>
            <person name="Marx C.J."/>
            <person name="Richardson P."/>
        </authorList>
    </citation>
    <scope>NUCLEOTIDE SEQUENCE [LARGE SCALE GENOMIC DNA]</scope>
    <source>
        <strain evidence="3">LMG 21967 / CNCM I-2342 / ORS 2060</strain>
    </source>
</reference>
<dbReference type="STRING" id="460265.Mnod_1489"/>
<dbReference type="PANTHER" id="PTHR36837:SF4">
    <property type="entry name" value="BLR0908 PROTEIN"/>
    <property type="match status" value="1"/>
</dbReference>